<sequence>MAPPPPRKQQFLEAARVPLKAPRAPVASPPHPLAPALALARFKSPSSPAAARPAAPNHPFRHRGLRSALLVVLTLTCCSPFLPYSLPPSLPLSGLGTGRALPLPGLVAVAGRGEREPPRSIELLARAF</sequence>
<proteinExistence type="predicted"/>
<reference evidence="1" key="1">
    <citation type="submission" date="2020-05" db="EMBL/GenBank/DDBJ databases">
        <title>WGS assembly of Panicum virgatum.</title>
        <authorList>
            <person name="Lovell J.T."/>
            <person name="Jenkins J."/>
            <person name="Shu S."/>
            <person name="Juenger T.E."/>
            <person name="Schmutz J."/>
        </authorList>
    </citation>
    <scope>NUCLEOTIDE SEQUENCE</scope>
    <source>
        <strain evidence="1">AP13</strain>
    </source>
</reference>
<gene>
    <name evidence="1" type="ORF">PVAP13_3NG141368</name>
</gene>
<dbReference type="AlphaFoldDB" id="A0A8T0U7R8"/>
<comment type="caution">
    <text evidence="1">The sequence shown here is derived from an EMBL/GenBank/DDBJ whole genome shotgun (WGS) entry which is preliminary data.</text>
</comment>
<organism evidence="1 2">
    <name type="scientific">Panicum virgatum</name>
    <name type="common">Blackwell switchgrass</name>
    <dbReference type="NCBI Taxonomy" id="38727"/>
    <lineage>
        <taxon>Eukaryota</taxon>
        <taxon>Viridiplantae</taxon>
        <taxon>Streptophyta</taxon>
        <taxon>Embryophyta</taxon>
        <taxon>Tracheophyta</taxon>
        <taxon>Spermatophyta</taxon>
        <taxon>Magnoliopsida</taxon>
        <taxon>Liliopsida</taxon>
        <taxon>Poales</taxon>
        <taxon>Poaceae</taxon>
        <taxon>PACMAD clade</taxon>
        <taxon>Panicoideae</taxon>
        <taxon>Panicodae</taxon>
        <taxon>Paniceae</taxon>
        <taxon>Panicinae</taxon>
        <taxon>Panicum</taxon>
        <taxon>Panicum sect. Hiantes</taxon>
    </lineage>
</organism>
<dbReference type="Proteomes" id="UP000823388">
    <property type="component" value="Chromosome 3N"/>
</dbReference>
<dbReference type="EMBL" id="CM029042">
    <property type="protein sequence ID" value="KAG2618880.1"/>
    <property type="molecule type" value="Genomic_DNA"/>
</dbReference>
<accession>A0A8T0U7R8</accession>
<evidence type="ECO:0000313" key="1">
    <source>
        <dbReference type="EMBL" id="KAG2618880.1"/>
    </source>
</evidence>
<keyword evidence="2" id="KW-1185">Reference proteome</keyword>
<name>A0A8T0U7R8_PANVG</name>
<evidence type="ECO:0000313" key="2">
    <source>
        <dbReference type="Proteomes" id="UP000823388"/>
    </source>
</evidence>
<protein>
    <submittedName>
        <fullName evidence="1">Uncharacterized protein</fullName>
    </submittedName>
</protein>